<dbReference type="EC" id="1.4.3.-" evidence="8"/>
<comment type="caution">
    <text evidence="14">The sequence shown here is derived from an EMBL/GenBank/DDBJ whole genome shotgun (WGS) entry which is preliminary data.</text>
</comment>
<feature type="compositionally biased region" description="Low complexity" evidence="9">
    <location>
        <begin position="677"/>
        <end position="728"/>
    </location>
</feature>
<evidence type="ECO:0000259" key="13">
    <source>
        <dbReference type="Pfam" id="PF21994"/>
    </source>
</evidence>
<dbReference type="GO" id="GO:0048038">
    <property type="term" value="F:quinone binding"/>
    <property type="evidence" value="ECO:0007669"/>
    <property type="project" value="InterPro"/>
</dbReference>
<feature type="modified residue" description="2',4',5'-topaquinone" evidence="7">
    <location>
        <position position="402"/>
    </location>
</feature>
<dbReference type="Pfam" id="PF21994">
    <property type="entry name" value="AGAO-like_N2"/>
    <property type="match status" value="1"/>
</dbReference>
<keyword evidence="15" id="KW-1185">Reference proteome</keyword>
<proteinExistence type="inferred from homology"/>
<evidence type="ECO:0000256" key="3">
    <source>
        <dbReference type="ARBA" id="ARBA00022772"/>
    </source>
</evidence>
<dbReference type="PANTHER" id="PTHR10638:SF41">
    <property type="entry name" value="AMINE OXIDASE"/>
    <property type="match status" value="1"/>
</dbReference>
<dbReference type="EMBL" id="VOPL01000006">
    <property type="protein sequence ID" value="TXB67753.1"/>
    <property type="molecule type" value="Genomic_DNA"/>
</dbReference>
<evidence type="ECO:0000256" key="10">
    <source>
        <dbReference type="SAM" id="SignalP"/>
    </source>
</evidence>
<feature type="domain" description="Copper amine oxidase catalytic" evidence="11">
    <location>
        <begin position="236"/>
        <end position="653"/>
    </location>
</feature>
<dbReference type="OrthoDB" id="9772590at2"/>
<evidence type="ECO:0000256" key="9">
    <source>
        <dbReference type="SAM" id="MobiDB-lite"/>
    </source>
</evidence>
<accession>A0A5C6S067</accession>
<keyword evidence="2 8" id="KW-0479">Metal-binding</keyword>
<feature type="domain" description="AGAO-like N2" evidence="13">
    <location>
        <begin position="29"/>
        <end position="102"/>
    </location>
</feature>
<evidence type="ECO:0000256" key="6">
    <source>
        <dbReference type="PIRSR" id="PIRSR600269-50"/>
    </source>
</evidence>
<dbReference type="PANTHER" id="PTHR10638">
    <property type="entry name" value="COPPER AMINE OXIDASE"/>
    <property type="match status" value="1"/>
</dbReference>
<dbReference type="InterPro" id="IPR036460">
    <property type="entry name" value="Cu_amine_oxidase_C_sf"/>
</dbReference>
<dbReference type="InterPro" id="IPR000269">
    <property type="entry name" value="Cu_amine_oxidase"/>
</dbReference>
<feature type="domain" description="Copper amine oxidase N3-terminal" evidence="12">
    <location>
        <begin position="110"/>
        <end position="205"/>
    </location>
</feature>
<comment type="similarity">
    <text evidence="1 8">Belongs to the copper/topaquinone oxidase family.</text>
</comment>
<dbReference type="AlphaFoldDB" id="A0A5C6S067"/>
<feature type="signal peptide" evidence="10">
    <location>
        <begin position="1"/>
        <end position="24"/>
    </location>
</feature>
<comment type="PTM">
    <text evidence="7 8">Topaquinone (TPQ) is generated by copper-dependent autoxidation of a specific tyrosyl residue.</text>
</comment>
<dbReference type="GO" id="GO:0009308">
    <property type="term" value="P:amine metabolic process"/>
    <property type="evidence" value="ECO:0007669"/>
    <property type="project" value="UniProtKB-UniRule"/>
</dbReference>
<dbReference type="PROSITE" id="PS01165">
    <property type="entry name" value="COPPER_AMINE_OXID_2"/>
    <property type="match status" value="1"/>
</dbReference>
<protein>
    <recommendedName>
        <fullName evidence="8">Amine oxidase</fullName>
        <ecNumber evidence="8">1.4.3.-</ecNumber>
    </recommendedName>
</protein>
<keyword evidence="5 8" id="KW-0186">Copper</keyword>
<dbReference type="GO" id="GO:0005507">
    <property type="term" value="F:copper ion binding"/>
    <property type="evidence" value="ECO:0007669"/>
    <property type="project" value="InterPro"/>
</dbReference>
<evidence type="ECO:0000256" key="8">
    <source>
        <dbReference type="RuleBase" id="RU000672"/>
    </source>
</evidence>
<keyword evidence="10" id="KW-0732">Signal</keyword>
<feature type="active site" description="Proton acceptor" evidence="6">
    <location>
        <position position="311"/>
    </location>
</feature>
<evidence type="ECO:0000256" key="7">
    <source>
        <dbReference type="PIRSR" id="PIRSR600269-51"/>
    </source>
</evidence>
<dbReference type="PRINTS" id="PR00766">
    <property type="entry name" value="CUDAOXIDASE"/>
</dbReference>
<evidence type="ECO:0000313" key="15">
    <source>
        <dbReference type="Proteomes" id="UP000321562"/>
    </source>
</evidence>
<dbReference type="InterPro" id="IPR049947">
    <property type="entry name" value="Cu_Am_Ox_Cu-bd"/>
</dbReference>
<evidence type="ECO:0000256" key="4">
    <source>
        <dbReference type="ARBA" id="ARBA00023002"/>
    </source>
</evidence>
<evidence type="ECO:0000313" key="14">
    <source>
        <dbReference type="EMBL" id="TXB67753.1"/>
    </source>
</evidence>
<feature type="active site" description="Schiff-base intermediate with substrate; via topaquinone" evidence="6">
    <location>
        <position position="402"/>
    </location>
</feature>
<keyword evidence="4 8" id="KW-0560">Oxidoreductase</keyword>
<dbReference type="Proteomes" id="UP000321562">
    <property type="component" value="Unassembled WGS sequence"/>
</dbReference>
<comment type="cofactor">
    <cofactor evidence="8">
        <name>Cu cation</name>
        <dbReference type="ChEBI" id="CHEBI:23378"/>
    </cofactor>
    <text evidence="8">Contains 1 topaquinone per subunit.</text>
</comment>
<feature type="chain" id="PRO_5022884218" description="Amine oxidase" evidence="10">
    <location>
        <begin position="25"/>
        <end position="769"/>
    </location>
</feature>
<sequence>MKTTLTTGLTLAAMLLGTAALSHPLDGLTGDEIRRTTEILRAAGEADENTLYPLIELKEPPKDQVLAWKEGDTLDRRVIVDYATPEGFSRAIVNLTQGSVEETAPTEGQPMVLFGEFMKAMQVALSDDRMIAGLEKRGVTPDQAFCLPLTAGNFLTPEYDGKRLMKVPCYKAPSGSSNWYAKPLEGLYAMVDLQKGEVVDVIDEGAIPAPEDDWGYTEAEIAERAPLRPAANAARLAQEGGPNYTIENGVVNWDIWRFRWRTDKRPGLVLSNVDVRDGEEWRSVLYQAHLSEVFVPYMDPSEGWYWRTYMDSGEYGFGLFLTPLRKNVDCPSYATFLPAVINDDAGNPMEIPDAVCIFERDIGDPAWRHFEVFEQGPDKFVPAEGRPETELVIRTASEVGNYDYLIDYRFKQNGAIYIMVGASGLDAVKGVASTSMDDPTAADDTRYGSLIAPHLVAPNHDHYFNFRMDFDVDQPANMASTLDIVPAENLPGDVPRKSMWQVNEVMADSELTARYTFSAFKPRYFHVMNGDRKGPLGHNPAYMIHHGNVAYGPYDFENDPPFKRNRYLEYSLWNTVYDPDQRYAGGTFAMQSDGSDTLAQWVEDDQSLHNADIVSWFTAGFHHIPRVEDWPVMSTEWKTIHLMPMNFFAMNPAATIRLPADDEAALPVDAAAAAVDTPEEAGAAMDENAPPAEAASEAAADAVPESADTTAEPDAAVSGAPAAAPETDAAGDDPAGDDLDAALDAAIGETNAPADQGSGSAPPVPKPAQ</sequence>
<reference evidence="14 15" key="1">
    <citation type="submission" date="2019-08" db="EMBL/GenBank/DDBJ databases">
        <authorList>
            <person name="Ye J."/>
        </authorList>
    </citation>
    <scope>NUCLEOTIDE SEQUENCE [LARGE SCALE GENOMIC DNA]</scope>
    <source>
        <strain evidence="14 15">TK008</strain>
    </source>
</reference>
<feature type="compositionally biased region" description="Acidic residues" evidence="9">
    <location>
        <begin position="729"/>
        <end position="741"/>
    </location>
</feature>
<evidence type="ECO:0000256" key="5">
    <source>
        <dbReference type="ARBA" id="ARBA00023008"/>
    </source>
</evidence>
<evidence type="ECO:0000256" key="2">
    <source>
        <dbReference type="ARBA" id="ARBA00022723"/>
    </source>
</evidence>
<evidence type="ECO:0000259" key="12">
    <source>
        <dbReference type="Pfam" id="PF02728"/>
    </source>
</evidence>
<dbReference type="InterPro" id="IPR054157">
    <property type="entry name" value="AGAO-like_N2"/>
</dbReference>
<organism evidence="14 15">
    <name type="scientific">Paracoccus aurantiacus</name>
    <dbReference type="NCBI Taxonomy" id="2599412"/>
    <lineage>
        <taxon>Bacteria</taxon>
        <taxon>Pseudomonadati</taxon>
        <taxon>Pseudomonadota</taxon>
        <taxon>Alphaproteobacteria</taxon>
        <taxon>Rhodobacterales</taxon>
        <taxon>Paracoccaceae</taxon>
        <taxon>Paracoccus</taxon>
    </lineage>
</organism>
<dbReference type="Gene3D" id="2.70.98.20">
    <property type="entry name" value="Copper amine oxidase, catalytic domain"/>
    <property type="match status" value="1"/>
</dbReference>
<dbReference type="GO" id="GO:0008131">
    <property type="term" value="F:primary methylamine oxidase activity"/>
    <property type="evidence" value="ECO:0007669"/>
    <property type="project" value="InterPro"/>
</dbReference>
<dbReference type="Pfam" id="PF02728">
    <property type="entry name" value="Cu_amine_oxidN3"/>
    <property type="match status" value="1"/>
</dbReference>
<dbReference type="Gene3D" id="3.10.450.40">
    <property type="match status" value="2"/>
</dbReference>
<dbReference type="InterPro" id="IPR015798">
    <property type="entry name" value="Cu_amine_oxidase_C"/>
</dbReference>
<dbReference type="Pfam" id="PF01179">
    <property type="entry name" value="Cu_amine_oxid"/>
    <property type="match status" value="1"/>
</dbReference>
<name>A0A5C6S067_9RHOB</name>
<evidence type="ECO:0000256" key="1">
    <source>
        <dbReference type="ARBA" id="ARBA00007983"/>
    </source>
</evidence>
<dbReference type="InterPro" id="IPR015802">
    <property type="entry name" value="Cu_amine_oxidase_N3"/>
</dbReference>
<feature type="region of interest" description="Disordered" evidence="9">
    <location>
        <begin position="677"/>
        <end position="769"/>
    </location>
</feature>
<keyword evidence="3 6" id="KW-0801">TPQ</keyword>
<dbReference type="SUPFAM" id="SSF49998">
    <property type="entry name" value="Amine oxidase catalytic domain"/>
    <property type="match status" value="1"/>
</dbReference>
<gene>
    <name evidence="14" type="ORF">FQV27_14200</name>
</gene>
<dbReference type="SUPFAM" id="SSF54416">
    <property type="entry name" value="Amine oxidase N-terminal region"/>
    <property type="match status" value="2"/>
</dbReference>
<dbReference type="RefSeq" id="WP_147099728.1">
    <property type="nucleotide sequence ID" value="NZ_JBHUFH010000001.1"/>
</dbReference>
<evidence type="ECO:0000259" key="11">
    <source>
        <dbReference type="Pfam" id="PF01179"/>
    </source>
</evidence>
<dbReference type="InterPro" id="IPR016182">
    <property type="entry name" value="Cu_amine_oxidase_N-reg"/>
</dbReference>